<protein>
    <submittedName>
        <fullName evidence="1">Uncharacterized protein</fullName>
    </submittedName>
</protein>
<dbReference type="EMBL" id="HF936538">
    <property type="protein sequence ID" value="CCX34424.1"/>
    <property type="molecule type" value="Genomic_DNA"/>
</dbReference>
<gene>
    <name evidence="1" type="ORF">PCON_03688</name>
</gene>
<keyword evidence="2" id="KW-1185">Reference proteome</keyword>
<proteinExistence type="predicted"/>
<accession>U4LS65</accession>
<organism evidence="1 2">
    <name type="scientific">Pyronema omphalodes (strain CBS 100304)</name>
    <name type="common">Pyronema confluens</name>
    <dbReference type="NCBI Taxonomy" id="1076935"/>
    <lineage>
        <taxon>Eukaryota</taxon>
        <taxon>Fungi</taxon>
        <taxon>Dikarya</taxon>
        <taxon>Ascomycota</taxon>
        <taxon>Pezizomycotina</taxon>
        <taxon>Pezizomycetes</taxon>
        <taxon>Pezizales</taxon>
        <taxon>Pyronemataceae</taxon>
        <taxon>Pyronema</taxon>
    </lineage>
</organism>
<dbReference type="Proteomes" id="UP000018144">
    <property type="component" value="Unassembled WGS sequence"/>
</dbReference>
<sequence>MQSRKYLVFNM</sequence>
<evidence type="ECO:0000313" key="1">
    <source>
        <dbReference type="EMBL" id="CCX34424.1"/>
    </source>
</evidence>
<reference evidence="1 2" key="1">
    <citation type="journal article" date="2013" name="PLoS Genet.">
        <title>The genome and development-dependent transcriptomes of Pyronema confluens: a window into fungal evolution.</title>
        <authorList>
            <person name="Traeger S."/>
            <person name="Altegoer F."/>
            <person name="Freitag M."/>
            <person name="Gabaldon T."/>
            <person name="Kempken F."/>
            <person name="Kumar A."/>
            <person name="Marcet-Houben M."/>
            <person name="Poggeler S."/>
            <person name="Stajich J.E."/>
            <person name="Nowrousian M."/>
        </authorList>
    </citation>
    <scope>NUCLEOTIDE SEQUENCE [LARGE SCALE GENOMIC DNA]</scope>
    <source>
        <strain evidence="2">CBS 100304</strain>
        <tissue evidence="1">Vegetative mycelium</tissue>
    </source>
</reference>
<evidence type="ECO:0000313" key="2">
    <source>
        <dbReference type="Proteomes" id="UP000018144"/>
    </source>
</evidence>
<name>U4LS65_PYROM</name>